<dbReference type="EMBL" id="JH930470">
    <property type="protein sequence ID" value="EKM57728.1"/>
    <property type="molecule type" value="Genomic_DNA"/>
</dbReference>
<dbReference type="GeneID" id="18908444"/>
<dbReference type="KEGG" id="pco:PHACADRAFT_138987"/>
<dbReference type="SUPFAM" id="SSF50978">
    <property type="entry name" value="WD40 repeat-like"/>
    <property type="match status" value="2"/>
</dbReference>
<proteinExistence type="predicted"/>
<dbReference type="RefSeq" id="XP_007393074.1">
    <property type="nucleotide sequence ID" value="XM_007393012.1"/>
</dbReference>
<accession>K5W1J6</accession>
<dbReference type="Gene3D" id="3.40.50.300">
    <property type="entry name" value="P-loop containing nucleotide triphosphate hydrolases"/>
    <property type="match status" value="1"/>
</dbReference>
<dbReference type="PANTHER" id="PTHR19848:SF8">
    <property type="entry name" value="F-BOX AND WD REPEAT DOMAIN CONTAINING 7"/>
    <property type="match status" value="1"/>
</dbReference>
<evidence type="ECO:0000256" key="1">
    <source>
        <dbReference type="ARBA" id="ARBA00022574"/>
    </source>
</evidence>
<keyword evidence="6" id="KW-1185">Reference proteome</keyword>
<dbReference type="Proteomes" id="UP000008370">
    <property type="component" value="Unassembled WGS sequence"/>
</dbReference>
<reference evidence="5 6" key="1">
    <citation type="journal article" date="2012" name="BMC Genomics">
        <title>Comparative genomics of the white-rot fungi, Phanerochaete carnosa and P. chrysosporium, to elucidate the genetic basis of the distinct wood types they colonize.</title>
        <authorList>
            <person name="Suzuki H."/>
            <person name="MacDonald J."/>
            <person name="Syed K."/>
            <person name="Salamov A."/>
            <person name="Hori C."/>
            <person name="Aerts A."/>
            <person name="Henrissat B."/>
            <person name="Wiebenga A."/>
            <person name="vanKuyk P.A."/>
            <person name="Barry K."/>
            <person name="Lindquist E."/>
            <person name="LaButti K."/>
            <person name="Lapidus A."/>
            <person name="Lucas S."/>
            <person name="Coutinho P."/>
            <person name="Gong Y."/>
            <person name="Samejima M."/>
            <person name="Mahadevan R."/>
            <person name="Abou-Zaid M."/>
            <person name="de Vries R.P."/>
            <person name="Igarashi K."/>
            <person name="Yadav J.S."/>
            <person name="Grigoriev I.V."/>
            <person name="Master E.R."/>
        </authorList>
    </citation>
    <scope>NUCLEOTIDE SEQUENCE [LARGE SCALE GENOMIC DNA]</scope>
    <source>
        <strain evidence="5 6">HHB-10118-sp</strain>
    </source>
</reference>
<feature type="repeat" description="WD" evidence="3">
    <location>
        <begin position="601"/>
        <end position="642"/>
    </location>
</feature>
<dbReference type="SUPFAM" id="SSF52540">
    <property type="entry name" value="P-loop containing nucleoside triphosphate hydrolases"/>
    <property type="match status" value="1"/>
</dbReference>
<feature type="domain" description="Nephrocystin 3-like N-terminal" evidence="4">
    <location>
        <begin position="12"/>
        <end position="157"/>
    </location>
</feature>
<protein>
    <recommendedName>
        <fullName evidence="4">Nephrocystin 3-like N-terminal domain-containing protein</fullName>
    </recommendedName>
</protein>
<dbReference type="STRING" id="650164.K5W1J6"/>
<keyword evidence="2" id="KW-0677">Repeat</keyword>
<dbReference type="PRINTS" id="PR00320">
    <property type="entry name" value="GPROTEINBRPT"/>
</dbReference>
<dbReference type="OrthoDB" id="538223at2759"/>
<feature type="repeat" description="WD" evidence="3">
    <location>
        <begin position="972"/>
        <end position="1013"/>
    </location>
</feature>
<dbReference type="Gene3D" id="2.130.10.10">
    <property type="entry name" value="YVTN repeat-like/Quinoprotein amine dehydrogenase"/>
    <property type="match status" value="4"/>
</dbReference>
<dbReference type="InterPro" id="IPR027417">
    <property type="entry name" value="P-loop_NTPase"/>
</dbReference>
<feature type="repeat" description="WD" evidence="3">
    <location>
        <begin position="816"/>
        <end position="850"/>
    </location>
</feature>
<evidence type="ECO:0000313" key="6">
    <source>
        <dbReference type="Proteomes" id="UP000008370"/>
    </source>
</evidence>
<evidence type="ECO:0000256" key="3">
    <source>
        <dbReference type="PROSITE-ProRule" id="PRU00221"/>
    </source>
</evidence>
<dbReference type="PROSITE" id="PS50082">
    <property type="entry name" value="WD_REPEATS_2"/>
    <property type="match status" value="8"/>
</dbReference>
<feature type="repeat" description="WD" evidence="3">
    <location>
        <begin position="559"/>
        <end position="600"/>
    </location>
</feature>
<dbReference type="CDD" id="cd00200">
    <property type="entry name" value="WD40"/>
    <property type="match status" value="2"/>
</dbReference>
<dbReference type="SUPFAM" id="SSF82171">
    <property type="entry name" value="DPP6 N-terminal domain-like"/>
    <property type="match status" value="1"/>
</dbReference>
<dbReference type="InterPro" id="IPR001680">
    <property type="entry name" value="WD40_rpt"/>
</dbReference>
<dbReference type="PROSITE" id="PS00678">
    <property type="entry name" value="WD_REPEATS_1"/>
    <property type="match status" value="4"/>
</dbReference>
<evidence type="ECO:0000313" key="5">
    <source>
        <dbReference type="EMBL" id="EKM57728.1"/>
    </source>
</evidence>
<keyword evidence="1 3" id="KW-0853">WD repeat</keyword>
<dbReference type="InterPro" id="IPR036322">
    <property type="entry name" value="WD40_repeat_dom_sf"/>
</dbReference>
<dbReference type="HOGENOM" id="CLU_000288_6_16_1"/>
<dbReference type="PROSITE" id="PS50294">
    <property type="entry name" value="WD_REPEATS_REGION"/>
    <property type="match status" value="8"/>
</dbReference>
<dbReference type="SMART" id="SM00320">
    <property type="entry name" value="WD40"/>
    <property type="match status" value="11"/>
</dbReference>
<dbReference type="Pfam" id="PF00400">
    <property type="entry name" value="WD40"/>
    <property type="match status" value="9"/>
</dbReference>
<dbReference type="InterPro" id="IPR015943">
    <property type="entry name" value="WD40/YVTN_repeat-like_dom_sf"/>
</dbReference>
<feature type="repeat" description="WD" evidence="3">
    <location>
        <begin position="882"/>
        <end position="923"/>
    </location>
</feature>
<dbReference type="InParanoid" id="K5W1J6"/>
<gene>
    <name evidence="5" type="ORF">PHACADRAFT_138987</name>
</gene>
<organism evidence="5 6">
    <name type="scientific">Phanerochaete carnosa (strain HHB-10118-sp)</name>
    <name type="common">White-rot fungus</name>
    <name type="synonym">Peniophora carnosa</name>
    <dbReference type="NCBI Taxonomy" id="650164"/>
    <lineage>
        <taxon>Eukaryota</taxon>
        <taxon>Fungi</taxon>
        <taxon>Dikarya</taxon>
        <taxon>Basidiomycota</taxon>
        <taxon>Agaricomycotina</taxon>
        <taxon>Agaricomycetes</taxon>
        <taxon>Polyporales</taxon>
        <taxon>Phanerochaetaceae</taxon>
        <taxon>Phanerochaete</taxon>
    </lineage>
</organism>
<dbReference type="InterPro" id="IPR019775">
    <property type="entry name" value="WD40_repeat_CS"/>
</dbReference>
<dbReference type="InterPro" id="IPR020472">
    <property type="entry name" value="WD40_PAC1"/>
</dbReference>
<feature type="repeat" description="WD" evidence="3">
    <location>
        <begin position="774"/>
        <end position="815"/>
    </location>
</feature>
<dbReference type="InterPro" id="IPR056884">
    <property type="entry name" value="NPHP3-like_N"/>
</dbReference>
<name>K5W1J6_PHACS</name>
<feature type="repeat" description="WD" evidence="3">
    <location>
        <begin position="687"/>
        <end position="719"/>
    </location>
</feature>
<evidence type="ECO:0000256" key="2">
    <source>
        <dbReference type="ARBA" id="ARBA00022737"/>
    </source>
</evidence>
<evidence type="ECO:0000259" key="4">
    <source>
        <dbReference type="Pfam" id="PF24883"/>
    </source>
</evidence>
<sequence length="1258" mass="138355">MSETVLQPPRADARLFLLSGQAGTGKSTIAQTVAAWCSERVCLGASFFCSRDNRECSDVQMIFPTIAYQLGLWDRRFQEKAAEVLKRDPDIQTSLVSRQLKCLIVDPLQELPTFPHCAVVIDALDECKDDETTSLIVRALSQHVSDLAPLKIFLTSRPIPNITYGFQSTGLLNATQHVILHEVPPATTERDIGIFLQEKIASIRQRYNLGSSWPSAGQVPQLVGSSHRLFIYASTAIRFIEDVNACDPKGRLRLLLEGQGTTANERTAFDRLDELYLQVLKSAHPNVTRELKSRLKNVLGTLALIRDRLSPNAIDTLMLLEPGTVRTTLAHLYSVVMVPDDEDAVISLIHPSFQDFLTNANRCRDPDLLVNPAIQHGLIARRCLDTMISGLQMDICNIEQSVPNSEVPQLSDLVAIHIPPPLRYACLYWAHHASSSEIDSELCSLLTEFGESHLLNWLEALSLLGELSGAVSVMEKLRERLLESPIAHFDIITLLYDCQRAVQQSFLGLSISCLQAHFGIIPFCPTSSKLREYYAGQAINVPRVISGFQQRWHACTLSIEGHLRRVLGVCFSPDGRRVVSVSQDGTVRLWDAVTGSHLHTLAGHLEAAVCVAFSPNGRYIASGSADRTVIIWDAVTGGRLYTLKGHASWIRTIDISPDSGVLASGSNDHSVQLWNLSNGLGSSRTLSPAHNSAITNVRFSRSGKLLVSGSVDGACKVWKSGAWTCRTQFDHPEHLPISSVAISPDDTIYAAGLGNGAMTILLRSTSDDHWSHTLQGHTSKVWALDFSPDGSTLASGSHDHTIILWNIASRSVLYTLRGHSDPVYSVRYSPGGQRMASCGKEHNVRIWDLSYLLTKGEQKPTGEMENLTQDSGSGLYENAAVDIRHSSVVRSATFSPSGRILATGSRDSTIRLWDTTNGTLLQVLEGHQGVVSYLTFSPDGEKLLSSEAMADFDRAASPRLWDVKSGRCEQTFTGHNRGVRMAKFFPGGKHVVSCSYDGSVRVWEIGQPSTRSTVSHIVYQRRSRIVSVSVSPDDSLIAFGSSEDANDHILGLVGLTAPQATGHFKLVPYSRAYGVPTALAFSKDGSRLLVASSKIPSITLWDIQATSRAGSTFVDTVPHATFVCHYYGGDAAENVRFSPTERFFMTDASFGAISPQHRPRSALQDESLDPAEYTFFLADSWLWYASAIERRRLCWVPSSYRLIRSHVMTYRGSIAVHRNEIAFGTESGRVVIFDMSPCLPQTRREIIGRSTPGCVHGH</sequence>
<dbReference type="AlphaFoldDB" id="K5W1J6"/>
<dbReference type="Pfam" id="PF24883">
    <property type="entry name" value="NPHP3_N"/>
    <property type="match status" value="1"/>
</dbReference>
<dbReference type="PANTHER" id="PTHR19848">
    <property type="entry name" value="WD40 REPEAT PROTEIN"/>
    <property type="match status" value="1"/>
</dbReference>
<feature type="repeat" description="WD" evidence="3">
    <location>
        <begin position="643"/>
        <end position="679"/>
    </location>
</feature>